<dbReference type="AlphaFoldDB" id="A0A1M6IBC9"/>
<accession>A0A1M6IBC9</accession>
<dbReference type="CDD" id="cd01029">
    <property type="entry name" value="TOPRIM_primases"/>
    <property type="match status" value="1"/>
</dbReference>
<proteinExistence type="predicted"/>
<name>A0A1M6IBC9_9CLOT</name>
<protein>
    <submittedName>
        <fullName evidence="1">DNA primase catalytic core, N-terminal domain</fullName>
    </submittedName>
</protein>
<dbReference type="Proteomes" id="UP000184080">
    <property type="component" value="Unassembled WGS sequence"/>
</dbReference>
<dbReference type="SUPFAM" id="SSF57783">
    <property type="entry name" value="Zinc beta-ribbon"/>
    <property type="match status" value="1"/>
</dbReference>
<evidence type="ECO:0000313" key="2">
    <source>
        <dbReference type="Proteomes" id="UP000184080"/>
    </source>
</evidence>
<dbReference type="InterPro" id="IPR034154">
    <property type="entry name" value="TOPRIM_DnaG/twinkle"/>
</dbReference>
<dbReference type="SUPFAM" id="SSF56731">
    <property type="entry name" value="DNA primase core"/>
    <property type="match status" value="1"/>
</dbReference>
<dbReference type="GO" id="GO:0006260">
    <property type="term" value="P:DNA replication"/>
    <property type="evidence" value="ECO:0007669"/>
    <property type="project" value="InterPro"/>
</dbReference>
<dbReference type="GO" id="GO:0003677">
    <property type="term" value="F:DNA binding"/>
    <property type="evidence" value="ECO:0007669"/>
    <property type="project" value="InterPro"/>
</dbReference>
<dbReference type="Gene3D" id="3.40.1360.10">
    <property type="match status" value="1"/>
</dbReference>
<dbReference type="GO" id="GO:0008270">
    <property type="term" value="F:zinc ion binding"/>
    <property type="evidence" value="ECO:0007669"/>
    <property type="project" value="InterPro"/>
</dbReference>
<dbReference type="STRING" id="1121298.SAMN05444401_2730"/>
<dbReference type="RefSeq" id="WP_073007630.1">
    <property type="nucleotide sequence ID" value="NZ_FQZO01000004.1"/>
</dbReference>
<dbReference type="InterPro" id="IPR036977">
    <property type="entry name" value="DNA_primase_Znf_CHC2"/>
</dbReference>
<keyword evidence="2" id="KW-1185">Reference proteome</keyword>
<dbReference type="OrthoDB" id="9773296at2"/>
<sequence>MNKKLENLIDNLMRGKCGLLYQYLNEIEDLIYDNLTPQKIMLHYNIQEIHKNRCKCIIHNGDNNTSLQFTNKGFKCHSCNTTGTLLEFIRLASNLKTLNDAKIYAANNFTNINLPFYDVEDYKSKTKLAIINKFEITGSYITKDYYDISLLPNGYCNFKDNKIEKSTENIIIKSNANSKVSLDQELTKIEQEEIKKYGMPKYIKSLNNASSSKLISFCKNSSKFINKELLCNFMSYQYNLSEVDYVDNDLFLITKPDDLPSKSFSGILNRILFPIKDHFSNTVVGYLCRSIDKNHNTKWLLVTDFNDDGTIVEFNKGNFLYNLNKVKDKQPKELWITESIVDAIKLESLGYSAISSMGVNLSITQIGLINKFFGKDIALNIFFDNDSNNNSNTGKEMSYKLCHQLYDYGFKNLNIIEIDSLYGKDLTEWAINIRNNILLKNLVETWYKNRYTFNINDFSEINIIKDKTKATTNSLQCSSPLQLNNIYKLITMLENYLEKEDLKNLELSKLMNIDIEQFNLFSELLKNNIITRTKCFSELNIINLTEGQYNLLVNYYKTEEILSIDSHCNKRQISSIIFNTKKYKKSIDLSKYIPSIYNNIEDSLYEVVVDNNIPF</sequence>
<evidence type="ECO:0000313" key="1">
    <source>
        <dbReference type="EMBL" id="SHJ31792.1"/>
    </source>
</evidence>
<gene>
    <name evidence="1" type="ORF">SAMN05444401_2730</name>
</gene>
<dbReference type="EMBL" id="FQZO01000004">
    <property type="protein sequence ID" value="SHJ31792.1"/>
    <property type="molecule type" value="Genomic_DNA"/>
</dbReference>
<reference evidence="1 2" key="1">
    <citation type="submission" date="2016-11" db="EMBL/GenBank/DDBJ databases">
        <authorList>
            <person name="Jaros S."/>
            <person name="Januszkiewicz K."/>
            <person name="Wedrychowicz H."/>
        </authorList>
    </citation>
    <scope>NUCLEOTIDE SEQUENCE [LARGE SCALE GENOMIC DNA]</scope>
    <source>
        <strain evidence="1 2">DSM 21864</strain>
    </source>
</reference>
<dbReference type="Gene3D" id="3.90.580.10">
    <property type="entry name" value="Zinc finger, CHC2-type domain"/>
    <property type="match status" value="1"/>
</dbReference>
<organism evidence="1 2">
    <name type="scientific">Clostridium amylolyticum</name>
    <dbReference type="NCBI Taxonomy" id="1121298"/>
    <lineage>
        <taxon>Bacteria</taxon>
        <taxon>Bacillati</taxon>
        <taxon>Bacillota</taxon>
        <taxon>Clostridia</taxon>
        <taxon>Eubacteriales</taxon>
        <taxon>Clostridiaceae</taxon>
        <taxon>Clostridium</taxon>
    </lineage>
</organism>